<evidence type="ECO:0000259" key="7">
    <source>
        <dbReference type="Pfam" id="PF02687"/>
    </source>
</evidence>
<dbReference type="GeneID" id="28252575"/>
<protein>
    <recommendedName>
        <fullName evidence="11">ABC transporter permease</fullName>
    </recommendedName>
</protein>
<name>A0A1B1AA92_9RHOB</name>
<evidence type="ECO:0008006" key="11">
    <source>
        <dbReference type="Google" id="ProtNLM"/>
    </source>
</evidence>
<dbReference type="GO" id="GO:0005886">
    <property type="term" value="C:plasma membrane"/>
    <property type="evidence" value="ECO:0007669"/>
    <property type="project" value="UniProtKB-SubCell"/>
</dbReference>
<dbReference type="KEGG" id="rmb:K529_022030"/>
<keyword evidence="3 6" id="KW-0812">Transmembrane</keyword>
<dbReference type="EMBL" id="CP015232">
    <property type="protein sequence ID" value="ANP43438.1"/>
    <property type="molecule type" value="Genomic_DNA"/>
</dbReference>
<keyword evidence="2" id="KW-1003">Cell membrane</keyword>
<organism evidence="9 10">
    <name type="scientific">Tritonibacter mobilis F1926</name>
    <dbReference type="NCBI Taxonomy" id="1265309"/>
    <lineage>
        <taxon>Bacteria</taxon>
        <taxon>Pseudomonadati</taxon>
        <taxon>Pseudomonadota</taxon>
        <taxon>Alphaproteobacteria</taxon>
        <taxon>Rhodobacterales</taxon>
        <taxon>Paracoccaceae</taxon>
        <taxon>Tritonibacter</taxon>
    </lineage>
</organism>
<geneLocation type="plasmid" evidence="9 10">
    <name>unnamed2</name>
</geneLocation>
<gene>
    <name evidence="9" type="ORF">K529_022030</name>
</gene>
<dbReference type="InterPro" id="IPR025857">
    <property type="entry name" value="MacB_PCD"/>
</dbReference>
<feature type="domain" description="ABC3 transporter permease C-terminal" evidence="7">
    <location>
        <begin position="263"/>
        <end position="378"/>
    </location>
</feature>
<evidence type="ECO:0000313" key="10">
    <source>
        <dbReference type="Proteomes" id="UP000013243"/>
    </source>
</evidence>
<accession>A0A1B1AA92</accession>
<proteinExistence type="predicted"/>
<dbReference type="InterPro" id="IPR003838">
    <property type="entry name" value="ABC3_permease_C"/>
</dbReference>
<evidence type="ECO:0000259" key="8">
    <source>
        <dbReference type="Pfam" id="PF12704"/>
    </source>
</evidence>
<keyword evidence="9" id="KW-0614">Plasmid</keyword>
<keyword evidence="5 6" id="KW-0472">Membrane</keyword>
<dbReference type="Pfam" id="PF12704">
    <property type="entry name" value="MacB_PCD"/>
    <property type="match status" value="1"/>
</dbReference>
<dbReference type="Proteomes" id="UP000013243">
    <property type="component" value="Plasmid unnamed2"/>
</dbReference>
<evidence type="ECO:0000256" key="5">
    <source>
        <dbReference type="ARBA" id="ARBA00023136"/>
    </source>
</evidence>
<sequence>MRLSPSLLIRQNLTRKLLRSILLILCIGVAFFIFGVLSSFRQGFEGASSQTSRLVVASKVGGNETLPLSYLPEIEALNGVSDVTHITRLRAFVGNERNIVGANAVDLESYARVYADAYAFDPEMLRAADTDRTAILVGRTLAARMGWSTGDTVTLTSFMHAREGGDRNWRFTIAGIFDGAEVTTDTSFLLARADYFHAAVMRNKNRVDLFGIQPKPGTDTEALAREIDALYANSGAQTRTQSETAFMSAFLEQFANIALLVRLIVGVAFATILMIVANTMIFAIRERTLEIGVLKVLGFSGGRIMRIVLAETLVLFALGLCLGLSLTAAVIPVLADALQSVVPGLYLTPRVIATAVALAVGFALACGALPSINALRLPIAAALKHR</sequence>
<feature type="transmembrane region" description="Helical" evidence="6">
    <location>
        <begin position="259"/>
        <end position="284"/>
    </location>
</feature>
<evidence type="ECO:0000256" key="4">
    <source>
        <dbReference type="ARBA" id="ARBA00022989"/>
    </source>
</evidence>
<dbReference type="InterPro" id="IPR051125">
    <property type="entry name" value="ABC-4/HrtB_transporter"/>
</dbReference>
<evidence type="ECO:0000256" key="3">
    <source>
        <dbReference type="ARBA" id="ARBA00022692"/>
    </source>
</evidence>
<feature type="transmembrane region" description="Helical" evidence="6">
    <location>
        <begin position="21"/>
        <end position="40"/>
    </location>
</feature>
<feature type="transmembrane region" description="Helical" evidence="6">
    <location>
        <begin position="351"/>
        <end position="375"/>
    </location>
</feature>
<comment type="subcellular location">
    <subcellularLocation>
        <location evidence="1">Cell membrane</location>
        <topology evidence="1">Multi-pass membrane protein</topology>
    </subcellularLocation>
</comment>
<dbReference type="Pfam" id="PF02687">
    <property type="entry name" value="FtsX"/>
    <property type="match status" value="1"/>
</dbReference>
<feature type="transmembrane region" description="Helical" evidence="6">
    <location>
        <begin position="304"/>
        <end position="331"/>
    </location>
</feature>
<evidence type="ECO:0000256" key="6">
    <source>
        <dbReference type="SAM" id="Phobius"/>
    </source>
</evidence>
<evidence type="ECO:0000256" key="2">
    <source>
        <dbReference type="ARBA" id="ARBA00022475"/>
    </source>
</evidence>
<dbReference type="AlphaFoldDB" id="A0A1B1AA92"/>
<reference evidence="9 10" key="1">
    <citation type="journal article" date="2016" name="ISME J.">
        <title>Global occurrence and heterogeneity of the Roseobacter-clade species Ruegeria mobilis.</title>
        <authorList>
            <person name="Sonnenschein E."/>
            <person name="Gram L."/>
        </authorList>
    </citation>
    <scope>NUCLEOTIDE SEQUENCE [LARGE SCALE GENOMIC DNA]</scope>
    <source>
        <strain evidence="9 10">F1926</strain>
        <plasmid evidence="9 10">unnamed2</plasmid>
    </source>
</reference>
<evidence type="ECO:0000256" key="1">
    <source>
        <dbReference type="ARBA" id="ARBA00004651"/>
    </source>
</evidence>
<dbReference type="RefSeq" id="WP_005642100.1">
    <property type="nucleotide sequence ID" value="NZ_CP015232.1"/>
</dbReference>
<feature type="domain" description="MacB-like periplasmic core" evidence="8">
    <location>
        <begin position="23"/>
        <end position="229"/>
    </location>
</feature>
<dbReference type="PANTHER" id="PTHR43738">
    <property type="entry name" value="ABC TRANSPORTER, MEMBRANE PROTEIN"/>
    <property type="match status" value="1"/>
</dbReference>
<evidence type="ECO:0000313" key="9">
    <source>
        <dbReference type="EMBL" id="ANP43438.1"/>
    </source>
</evidence>
<dbReference type="PANTHER" id="PTHR43738:SF3">
    <property type="entry name" value="ABC TRANSPORTER PERMEASE"/>
    <property type="match status" value="1"/>
</dbReference>
<keyword evidence="4 6" id="KW-1133">Transmembrane helix</keyword>
<dbReference type="OrthoDB" id="9775474at2"/>